<name>A0ABS7WT14_9BACT</name>
<sequence length="147" mass="17454">MKIELKISHPDFLQDLQISEVLKAYELCLKSVKMYEFFYKEFKNELFFRLWQERLILNDLFNYEYEFVFEASLEEAYILALAQELKIVYECKKASLLCKNSECKDLIFRLWASSVNESQKALKEGLVGLNEPNINSFINTLLKDIIK</sequence>
<dbReference type="EMBL" id="JACGBB010000012">
    <property type="protein sequence ID" value="MBZ7987658.1"/>
    <property type="molecule type" value="Genomic_DNA"/>
</dbReference>
<proteinExistence type="predicted"/>
<gene>
    <name evidence="1" type="ORF">AVCANL283_06035</name>
</gene>
<reference evidence="1 2" key="1">
    <citation type="submission" date="2020-07" db="EMBL/GenBank/DDBJ databases">
        <title>Transfer of Campylobacter canadensis to the novel genus Avispirillum gen. nov., that also includes two novel species recovered from migratory waterfowl: Avispirillum anseris sp. nov. and Avispirillum brantae sp. nov.</title>
        <authorList>
            <person name="Miller W.G."/>
            <person name="Chapman M.H."/>
            <person name="Yee E."/>
            <person name="Inglis G.D."/>
        </authorList>
    </citation>
    <scope>NUCLEOTIDE SEQUENCE [LARGE SCALE GENOMIC DNA]</scope>
    <source>
        <strain evidence="1 2">L283</strain>
    </source>
</reference>
<dbReference type="Proteomes" id="UP000786183">
    <property type="component" value="Unassembled WGS sequence"/>
</dbReference>
<comment type="caution">
    <text evidence="1">The sequence shown here is derived from an EMBL/GenBank/DDBJ whole genome shotgun (WGS) entry which is preliminary data.</text>
</comment>
<keyword evidence="2" id="KW-1185">Reference proteome</keyword>
<evidence type="ECO:0000313" key="1">
    <source>
        <dbReference type="EMBL" id="MBZ7987658.1"/>
    </source>
</evidence>
<accession>A0ABS7WT14</accession>
<dbReference type="RefSeq" id="WP_172234009.1">
    <property type="nucleotide sequence ID" value="NZ_CP035946.1"/>
</dbReference>
<organism evidence="1 2">
    <name type="scientific">Campylobacter canadensis</name>
    <dbReference type="NCBI Taxonomy" id="449520"/>
    <lineage>
        <taxon>Bacteria</taxon>
        <taxon>Pseudomonadati</taxon>
        <taxon>Campylobacterota</taxon>
        <taxon>Epsilonproteobacteria</taxon>
        <taxon>Campylobacterales</taxon>
        <taxon>Campylobacteraceae</taxon>
        <taxon>Campylobacter</taxon>
    </lineage>
</organism>
<protein>
    <submittedName>
        <fullName evidence="1">Uncharacterized protein</fullName>
    </submittedName>
</protein>
<evidence type="ECO:0000313" key="2">
    <source>
        <dbReference type="Proteomes" id="UP000786183"/>
    </source>
</evidence>